<dbReference type="AlphaFoldDB" id="A0A8K0NK07"/>
<organism evidence="2 3">
    <name type="scientific">Claviceps africana</name>
    <dbReference type="NCBI Taxonomy" id="83212"/>
    <lineage>
        <taxon>Eukaryota</taxon>
        <taxon>Fungi</taxon>
        <taxon>Dikarya</taxon>
        <taxon>Ascomycota</taxon>
        <taxon>Pezizomycotina</taxon>
        <taxon>Sordariomycetes</taxon>
        <taxon>Hypocreomycetidae</taxon>
        <taxon>Hypocreales</taxon>
        <taxon>Clavicipitaceae</taxon>
        <taxon>Claviceps</taxon>
    </lineage>
</organism>
<reference evidence="2" key="1">
    <citation type="journal article" date="2020" name="bioRxiv">
        <title>Whole genome comparisons of ergot fungi reveals the divergence and evolution of species within the genus Claviceps are the result of varying mechanisms driving genome evolution and host range expansion.</title>
        <authorList>
            <person name="Wyka S.A."/>
            <person name="Mondo S.J."/>
            <person name="Liu M."/>
            <person name="Dettman J."/>
            <person name="Nalam V."/>
            <person name="Broders K.D."/>
        </authorList>
    </citation>
    <scope>NUCLEOTIDE SEQUENCE</scope>
    <source>
        <strain evidence="2">CCC 489</strain>
    </source>
</reference>
<feature type="region of interest" description="Disordered" evidence="1">
    <location>
        <begin position="32"/>
        <end position="90"/>
    </location>
</feature>
<gene>
    <name evidence="2" type="ORF">E4U42_002059</name>
</gene>
<accession>A0A8K0NK07</accession>
<comment type="caution">
    <text evidence="2">The sequence shown here is derived from an EMBL/GenBank/DDBJ whole genome shotgun (WGS) entry which is preliminary data.</text>
</comment>
<evidence type="ECO:0000313" key="3">
    <source>
        <dbReference type="Proteomes" id="UP000811619"/>
    </source>
</evidence>
<evidence type="ECO:0000313" key="2">
    <source>
        <dbReference type="EMBL" id="KAG5927598.1"/>
    </source>
</evidence>
<name>A0A8K0NK07_9HYPO</name>
<sequence length="191" mass="20465">MDSTNSSQSVYHGVGQNLGHIIIGETSAATEQGATAWAGDGNDKEKGKENAGQNVEDSSAERTSMSDDMSMSPVLDDDAENMPSGSYESWVGMSEPSFWTEATDDNDSGSTAGNADADEKLRAVLRAMRRRRRPSGLTVAAVDGEAACGSAAEEEDWGDVRVLDCSDEVWEQILRDSAGESFEIWEDGRAE</sequence>
<dbReference type="OrthoDB" id="4960811at2759"/>
<dbReference type="Proteomes" id="UP000811619">
    <property type="component" value="Unassembled WGS sequence"/>
</dbReference>
<proteinExistence type="predicted"/>
<feature type="region of interest" description="Disordered" evidence="1">
    <location>
        <begin position="98"/>
        <end position="117"/>
    </location>
</feature>
<dbReference type="EMBL" id="SRPY01000169">
    <property type="protein sequence ID" value="KAG5927598.1"/>
    <property type="molecule type" value="Genomic_DNA"/>
</dbReference>
<evidence type="ECO:0000256" key="1">
    <source>
        <dbReference type="SAM" id="MobiDB-lite"/>
    </source>
</evidence>
<feature type="compositionally biased region" description="Polar residues" evidence="1">
    <location>
        <begin position="51"/>
        <end position="69"/>
    </location>
</feature>
<protein>
    <submittedName>
        <fullName evidence="2">Uncharacterized protein</fullName>
    </submittedName>
</protein>
<keyword evidence="3" id="KW-1185">Reference proteome</keyword>